<reference evidence="3" key="1">
    <citation type="submission" date="2021-03" db="EMBL/GenBank/DDBJ databases">
        <authorList>
            <consortium name="Genoscope - CEA"/>
            <person name="William W."/>
        </authorList>
    </citation>
    <scope>NUCLEOTIDE SEQUENCE</scope>
    <source>
        <strain evidence="3">Doubled-haploid Pahang</strain>
    </source>
</reference>
<dbReference type="PANTHER" id="PTHR46862">
    <property type="entry name" value="OS07G0661900 PROTEIN"/>
    <property type="match status" value="1"/>
</dbReference>
<evidence type="ECO:0000256" key="1">
    <source>
        <dbReference type="ARBA" id="ARBA00022737"/>
    </source>
</evidence>
<protein>
    <submittedName>
        <fullName evidence="3">(wild Malaysian banana) hypothetical protein</fullName>
    </submittedName>
</protein>
<keyword evidence="5" id="KW-1185">Reference proteome</keyword>
<dbReference type="EnsemblPlants" id="Ma02_t24970.1">
    <property type="protein sequence ID" value="Ma02_p24970.1"/>
    <property type="gene ID" value="Ma02_g24970"/>
</dbReference>
<keyword evidence="1" id="KW-0677">Repeat</keyword>
<evidence type="ECO:0000256" key="2">
    <source>
        <dbReference type="PROSITE-ProRule" id="PRU00708"/>
    </source>
</evidence>
<gene>
    <name evidence="3" type="ORF">GSMUA_79670.1</name>
</gene>
<dbReference type="EMBL" id="HG996467">
    <property type="protein sequence ID" value="CAG1863072.1"/>
    <property type="molecule type" value="Genomic_DNA"/>
</dbReference>
<dbReference type="AlphaFoldDB" id="A0A804I6N6"/>
<dbReference type="Gramene" id="Ma02_t24970.1">
    <property type="protein sequence ID" value="Ma02_p24970.1"/>
    <property type="gene ID" value="Ma02_g24970"/>
</dbReference>
<feature type="repeat" description="PPR" evidence="2">
    <location>
        <begin position="129"/>
        <end position="163"/>
    </location>
</feature>
<reference evidence="4" key="2">
    <citation type="submission" date="2021-05" db="UniProtKB">
        <authorList>
            <consortium name="EnsemblPlants"/>
        </authorList>
    </citation>
    <scope>IDENTIFICATION</scope>
    <source>
        <strain evidence="4">subsp. malaccensis</strain>
    </source>
</reference>
<evidence type="ECO:0000313" key="5">
    <source>
        <dbReference type="Proteomes" id="UP000012960"/>
    </source>
</evidence>
<accession>A0A804I6N6</accession>
<dbReference type="InParanoid" id="A0A804I6N6"/>
<dbReference type="Gene3D" id="1.25.40.10">
    <property type="entry name" value="Tetratricopeptide repeat domain"/>
    <property type="match status" value="1"/>
</dbReference>
<proteinExistence type="predicted"/>
<name>A0A804I6N6_MUSAM</name>
<dbReference type="NCBIfam" id="TIGR00756">
    <property type="entry name" value="PPR"/>
    <property type="match status" value="1"/>
</dbReference>
<sequence length="231" mass="26248">MREQAQKQEDRQKGAVAAFPQRKGKFKYTIYGLDFSDPQMGGDGIKVAEAEKHFVPEELHPVEEKCNEIEDRILSLKAKRDDLPPLVADRKEFLQPKRLALLDRIKERNVDLYLKVTELLLTMESFETGIRDYSKLIDAHGKVDYFKDAERILQKMTESGIVPDILTSLVLVHTYSKARKEGLQINDCSLCEGWPPKARGGTGEGNGVERHEIHERDIHGALESIHGAWPS</sequence>
<evidence type="ECO:0000313" key="3">
    <source>
        <dbReference type="EMBL" id="CAG1863072.1"/>
    </source>
</evidence>
<evidence type="ECO:0000313" key="4">
    <source>
        <dbReference type="EnsemblPlants" id="Ma02_p24970.1"/>
    </source>
</evidence>
<dbReference type="PANTHER" id="PTHR46862:SF2">
    <property type="entry name" value="OS02G0611400 PROTEIN"/>
    <property type="match status" value="1"/>
</dbReference>
<dbReference type="Proteomes" id="UP000012960">
    <property type="component" value="Unplaced"/>
</dbReference>
<dbReference type="PROSITE" id="PS51375">
    <property type="entry name" value="PPR"/>
    <property type="match status" value="1"/>
</dbReference>
<organism evidence="4 5">
    <name type="scientific">Musa acuminata subsp. malaccensis</name>
    <name type="common">Wild banana</name>
    <name type="synonym">Musa malaccensis</name>
    <dbReference type="NCBI Taxonomy" id="214687"/>
    <lineage>
        <taxon>Eukaryota</taxon>
        <taxon>Viridiplantae</taxon>
        <taxon>Streptophyta</taxon>
        <taxon>Embryophyta</taxon>
        <taxon>Tracheophyta</taxon>
        <taxon>Spermatophyta</taxon>
        <taxon>Magnoliopsida</taxon>
        <taxon>Liliopsida</taxon>
        <taxon>Zingiberales</taxon>
        <taxon>Musaceae</taxon>
        <taxon>Musa</taxon>
    </lineage>
</organism>
<dbReference type="InterPro" id="IPR002885">
    <property type="entry name" value="PPR_rpt"/>
</dbReference>
<dbReference type="InterPro" id="IPR011990">
    <property type="entry name" value="TPR-like_helical_dom_sf"/>
</dbReference>